<evidence type="ECO:0000313" key="2">
    <source>
        <dbReference type="EMBL" id="CEK65354.1"/>
    </source>
</evidence>
<accession>A0A0B6Z9S0</accession>
<reference evidence="2" key="1">
    <citation type="submission" date="2014-12" db="EMBL/GenBank/DDBJ databases">
        <title>Insight into the proteome of Arion vulgaris.</title>
        <authorList>
            <person name="Aradska J."/>
            <person name="Bulat T."/>
            <person name="Smidak R."/>
            <person name="Sarate P."/>
            <person name="Gangsoo J."/>
            <person name="Sialana F."/>
            <person name="Bilban M."/>
            <person name="Lubec G."/>
        </authorList>
    </citation>
    <scope>NUCLEOTIDE SEQUENCE</scope>
    <source>
        <tissue evidence="2">Skin</tissue>
    </source>
</reference>
<protein>
    <submittedName>
        <fullName evidence="2">Uncharacterized protein</fullName>
    </submittedName>
</protein>
<feature type="non-terminal residue" evidence="2">
    <location>
        <position position="1"/>
    </location>
</feature>
<proteinExistence type="predicted"/>
<gene>
    <name evidence="2" type="primary">ORF54772</name>
</gene>
<keyword evidence="1" id="KW-0732">Signal</keyword>
<name>A0A0B6Z9S0_9EUPU</name>
<sequence>PESFVTCQTKFNIMKKIVLLCVLVLLLIVTEQPVSGQENTNSNVAATNDDVSNVAQQQANIVNILLDFIPTHI</sequence>
<organism evidence="2">
    <name type="scientific">Arion vulgaris</name>
    <dbReference type="NCBI Taxonomy" id="1028688"/>
    <lineage>
        <taxon>Eukaryota</taxon>
        <taxon>Metazoa</taxon>
        <taxon>Spiralia</taxon>
        <taxon>Lophotrochozoa</taxon>
        <taxon>Mollusca</taxon>
        <taxon>Gastropoda</taxon>
        <taxon>Heterobranchia</taxon>
        <taxon>Euthyneura</taxon>
        <taxon>Panpulmonata</taxon>
        <taxon>Eupulmonata</taxon>
        <taxon>Stylommatophora</taxon>
        <taxon>Helicina</taxon>
        <taxon>Arionoidea</taxon>
        <taxon>Arionidae</taxon>
        <taxon>Arion</taxon>
    </lineage>
</organism>
<feature type="chain" id="PRO_5002123689" evidence="1">
    <location>
        <begin position="37"/>
        <end position="73"/>
    </location>
</feature>
<dbReference type="EMBL" id="HACG01018489">
    <property type="protein sequence ID" value="CEK65354.1"/>
    <property type="molecule type" value="Transcribed_RNA"/>
</dbReference>
<dbReference type="AlphaFoldDB" id="A0A0B6Z9S0"/>
<evidence type="ECO:0000256" key="1">
    <source>
        <dbReference type="SAM" id="SignalP"/>
    </source>
</evidence>
<feature type="signal peptide" evidence="1">
    <location>
        <begin position="1"/>
        <end position="36"/>
    </location>
</feature>